<organism evidence="1">
    <name type="scientific">Anguilla anguilla</name>
    <name type="common">European freshwater eel</name>
    <name type="synonym">Muraena anguilla</name>
    <dbReference type="NCBI Taxonomy" id="7936"/>
    <lineage>
        <taxon>Eukaryota</taxon>
        <taxon>Metazoa</taxon>
        <taxon>Chordata</taxon>
        <taxon>Craniata</taxon>
        <taxon>Vertebrata</taxon>
        <taxon>Euteleostomi</taxon>
        <taxon>Actinopterygii</taxon>
        <taxon>Neopterygii</taxon>
        <taxon>Teleostei</taxon>
        <taxon>Anguilliformes</taxon>
        <taxon>Anguillidae</taxon>
        <taxon>Anguilla</taxon>
    </lineage>
</organism>
<accession>A0A0E9S5M8</accession>
<sequence length="79" mass="8925">MYFSFPSVLEEEKRLSFPQPRSWALGCSVRRLLKARAVKCISDLEKKKGSLYINEKATPTAITPSSSLSVNTSTRLTRF</sequence>
<name>A0A0E9S5M8_ANGAN</name>
<dbReference type="EMBL" id="GBXM01072070">
    <property type="protein sequence ID" value="JAH36507.1"/>
    <property type="molecule type" value="Transcribed_RNA"/>
</dbReference>
<reference evidence="1" key="2">
    <citation type="journal article" date="2015" name="Fish Shellfish Immunol.">
        <title>Early steps in the European eel (Anguilla anguilla)-Vibrio vulnificus interaction in the gills: Role of the RtxA13 toxin.</title>
        <authorList>
            <person name="Callol A."/>
            <person name="Pajuelo D."/>
            <person name="Ebbesson L."/>
            <person name="Teles M."/>
            <person name="MacKenzie S."/>
            <person name="Amaro C."/>
        </authorList>
    </citation>
    <scope>NUCLEOTIDE SEQUENCE</scope>
</reference>
<proteinExistence type="predicted"/>
<protein>
    <submittedName>
        <fullName evidence="1">Uncharacterized protein</fullName>
    </submittedName>
</protein>
<reference evidence="1" key="1">
    <citation type="submission" date="2014-11" db="EMBL/GenBank/DDBJ databases">
        <authorList>
            <person name="Amaro Gonzalez C."/>
        </authorList>
    </citation>
    <scope>NUCLEOTIDE SEQUENCE</scope>
</reference>
<evidence type="ECO:0000313" key="1">
    <source>
        <dbReference type="EMBL" id="JAH36507.1"/>
    </source>
</evidence>
<dbReference type="AlphaFoldDB" id="A0A0E9S5M8"/>